<keyword evidence="2" id="KW-0547">Nucleotide-binding</keyword>
<dbReference type="InterPro" id="IPR006195">
    <property type="entry name" value="aa-tRNA-synth_II"/>
</dbReference>
<dbReference type="Gene3D" id="3.30.930.10">
    <property type="entry name" value="Bira Bifunctional Protein, Domain 2"/>
    <property type="match status" value="1"/>
</dbReference>
<evidence type="ECO:0000256" key="1">
    <source>
        <dbReference type="ARBA" id="ARBA00022598"/>
    </source>
</evidence>
<keyword evidence="3" id="KW-0067">ATP-binding</keyword>
<reference evidence="5 6" key="1">
    <citation type="journal article" date="2016" name="Nat. Commun.">
        <title>Thousands of microbial genomes shed light on interconnected biogeochemical processes in an aquifer system.</title>
        <authorList>
            <person name="Anantharaman K."/>
            <person name="Brown C.T."/>
            <person name="Hug L.A."/>
            <person name="Sharon I."/>
            <person name="Castelle C.J."/>
            <person name="Probst A.J."/>
            <person name="Thomas B.C."/>
            <person name="Singh A."/>
            <person name="Wilkins M.J."/>
            <person name="Karaoz U."/>
            <person name="Brodie E.L."/>
            <person name="Williams K.H."/>
            <person name="Hubbard S.S."/>
            <person name="Banfield J.F."/>
        </authorList>
    </citation>
    <scope>NUCLEOTIDE SEQUENCE [LARGE SCALE GENOMIC DNA]</scope>
</reference>
<dbReference type="GO" id="GO:0006430">
    <property type="term" value="P:lysyl-tRNA aminoacylation"/>
    <property type="evidence" value="ECO:0007669"/>
    <property type="project" value="InterPro"/>
</dbReference>
<sequence>MNFSKYYTRDTILRSIRQFLWNEGFCEVETPLLVPSVIPESYLDIFTTTLFNRYRKPQKMFLTASPESTLKKLLVEGIGNCFEITRSFRNTETDATTHSPEFTILEFYRVNANYMDIAKDCERLFQYIYIKSLKRSENNRRTVQGDGIFQLTYQGKSIDLSSPWIYMSVKDAFEKYTEIPFDQITNKKGKTVEEMFNVNLIKPFAKKKGYTISRDNTWEELFNQFFLNEVEPYISHLEKPVILFDYPRPMAALATVKKEDPRFSERFEIYAGGLEIGDCYNELRDAKEQENRFKFELKEIKRRKKTEVVPDMDFIAALQKGLPKCSGIAIGIDRLVMLFTDAKEIKEIRFCSF</sequence>
<evidence type="ECO:0000259" key="4">
    <source>
        <dbReference type="PROSITE" id="PS50862"/>
    </source>
</evidence>
<dbReference type="GO" id="GO:0005524">
    <property type="term" value="F:ATP binding"/>
    <property type="evidence" value="ECO:0007669"/>
    <property type="project" value="UniProtKB-KW"/>
</dbReference>
<dbReference type="AlphaFoldDB" id="A0A1F5ZUH2"/>
<accession>A0A1F5ZUH2</accession>
<dbReference type="Pfam" id="PF00152">
    <property type="entry name" value="tRNA-synt_2"/>
    <property type="match status" value="1"/>
</dbReference>
<protein>
    <submittedName>
        <fullName evidence="5">EF-P lysine aminoacylase GenX</fullName>
    </submittedName>
</protein>
<evidence type="ECO:0000313" key="5">
    <source>
        <dbReference type="EMBL" id="OGG16071.1"/>
    </source>
</evidence>
<feature type="domain" description="Aminoacyl-transfer RNA synthetases class-II family profile" evidence="4">
    <location>
        <begin position="9"/>
        <end position="353"/>
    </location>
</feature>
<evidence type="ECO:0000256" key="2">
    <source>
        <dbReference type="ARBA" id="ARBA00022741"/>
    </source>
</evidence>
<comment type="caution">
    <text evidence="5">The sequence shown here is derived from an EMBL/GenBank/DDBJ whole genome shotgun (WGS) entry which is preliminary data.</text>
</comment>
<dbReference type="GO" id="GO:0000049">
    <property type="term" value="F:tRNA binding"/>
    <property type="evidence" value="ECO:0007669"/>
    <property type="project" value="TreeGrafter"/>
</dbReference>
<dbReference type="Proteomes" id="UP000176923">
    <property type="component" value="Unassembled WGS sequence"/>
</dbReference>
<dbReference type="STRING" id="1798382.A3D77_02030"/>
<name>A0A1F5ZUH2_9BACT</name>
<dbReference type="GO" id="GO:0005829">
    <property type="term" value="C:cytosol"/>
    <property type="evidence" value="ECO:0007669"/>
    <property type="project" value="TreeGrafter"/>
</dbReference>
<dbReference type="PANTHER" id="PTHR42918:SF6">
    <property type="entry name" value="ELONGATION FACTOR P--(R)-BETA-LYSINE LIGASE"/>
    <property type="match status" value="1"/>
</dbReference>
<keyword evidence="1" id="KW-0436">Ligase</keyword>
<evidence type="ECO:0000256" key="3">
    <source>
        <dbReference type="ARBA" id="ARBA00022840"/>
    </source>
</evidence>
<dbReference type="GO" id="GO:0004824">
    <property type="term" value="F:lysine-tRNA ligase activity"/>
    <property type="evidence" value="ECO:0007669"/>
    <property type="project" value="InterPro"/>
</dbReference>
<dbReference type="EMBL" id="MFJL01000015">
    <property type="protein sequence ID" value="OGG16071.1"/>
    <property type="molecule type" value="Genomic_DNA"/>
</dbReference>
<gene>
    <name evidence="5" type="ORF">A3D77_02030</name>
</gene>
<dbReference type="SUPFAM" id="SSF55681">
    <property type="entry name" value="Class II aaRS and biotin synthetases"/>
    <property type="match status" value="1"/>
</dbReference>
<dbReference type="PANTHER" id="PTHR42918">
    <property type="entry name" value="LYSYL-TRNA SYNTHETASE"/>
    <property type="match status" value="1"/>
</dbReference>
<dbReference type="InterPro" id="IPR004364">
    <property type="entry name" value="Aa-tRNA-synt_II"/>
</dbReference>
<proteinExistence type="predicted"/>
<organism evidence="5 6">
    <name type="scientific">Candidatus Gottesmanbacteria bacterium RIFCSPHIGHO2_02_FULL_39_11</name>
    <dbReference type="NCBI Taxonomy" id="1798382"/>
    <lineage>
        <taxon>Bacteria</taxon>
        <taxon>Candidatus Gottesmaniibacteriota</taxon>
    </lineage>
</organism>
<dbReference type="InterPro" id="IPR045864">
    <property type="entry name" value="aa-tRNA-synth_II/BPL/LPL"/>
</dbReference>
<dbReference type="PROSITE" id="PS50862">
    <property type="entry name" value="AA_TRNA_LIGASE_II"/>
    <property type="match status" value="1"/>
</dbReference>
<evidence type="ECO:0000313" key="6">
    <source>
        <dbReference type="Proteomes" id="UP000176923"/>
    </source>
</evidence>
<dbReference type="InterPro" id="IPR004525">
    <property type="entry name" value="EpmA"/>
</dbReference>
<dbReference type="NCBIfam" id="TIGR00462">
    <property type="entry name" value="genX"/>
    <property type="match status" value="1"/>
</dbReference>